<evidence type="ECO:0000313" key="5">
    <source>
        <dbReference type="EMBL" id="CAB4981781.1"/>
    </source>
</evidence>
<dbReference type="EMBL" id="CAEZYK010000167">
    <property type="protein sequence ID" value="CAB4738181.1"/>
    <property type="molecule type" value="Genomic_DNA"/>
</dbReference>
<evidence type="ECO:0000313" key="4">
    <source>
        <dbReference type="EMBL" id="CAB4909986.1"/>
    </source>
</evidence>
<evidence type="ECO:0000256" key="1">
    <source>
        <dbReference type="ARBA" id="ARBA00022801"/>
    </source>
</evidence>
<dbReference type="EMBL" id="CAFBMM010000052">
    <property type="protein sequence ID" value="CAB4909986.1"/>
    <property type="molecule type" value="Genomic_DNA"/>
</dbReference>
<dbReference type="CDD" id="cd07719">
    <property type="entry name" value="arylsulfatase_AtsA-like_MBL-fold"/>
    <property type="match status" value="1"/>
</dbReference>
<evidence type="ECO:0000313" key="3">
    <source>
        <dbReference type="EMBL" id="CAB4738181.1"/>
    </source>
</evidence>
<dbReference type="PANTHER" id="PTHR46018">
    <property type="entry name" value="ZINC PHOSPHODIESTERASE ELAC PROTEIN 1"/>
    <property type="match status" value="1"/>
</dbReference>
<organism evidence="3">
    <name type="scientific">freshwater metagenome</name>
    <dbReference type="NCBI Taxonomy" id="449393"/>
    <lineage>
        <taxon>unclassified sequences</taxon>
        <taxon>metagenomes</taxon>
        <taxon>ecological metagenomes</taxon>
    </lineage>
</organism>
<gene>
    <name evidence="3" type="ORF">UFOPK2683_01710</name>
    <name evidence="4" type="ORF">UFOPK3605_01037</name>
    <name evidence="5" type="ORF">UFOPK3897_01159</name>
</gene>
<dbReference type="AlphaFoldDB" id="A0A6J6STC7"/>
<dbReference type="GO" id="GO:0042781">
    <property type="term" value="F:3'-tRNA processing endoribonuclease activity"/>
    <property type="evidence" value="ECO:0007669"/>
    <property type="project" value="TreeGrafter"/>
</dbReference>
<keyword evidence="1" id="KW-0378">Hydrolase</keyword>
<proteinExistence type="predicted"/>
<dbReference type="InterPro" id="IPR044094">
    <property type="entry name" value="AtsA-like_MBL-fold"/>
</dbReference>
<dbReference type="Pfam" id="PF12706">
    <property type="entry name" value="Lactamase_B_2"/>
    <property type="match status" value="1"/>
</dbReference>
<accession>A0A6J6STC7</accession>
<dbReference type="PANTHER" id="PTHR46018:SF2">
    <property type="entry name" value="ZINC PHOSPHODIESTERASE ELAC PROTEIN 1"/>
    <property type="match status" value="1"/>
</dbReference>
<reference evidence="3" key="1">
    <citation type="submission" date="2020-05" db="EMBL/GenBank/DDBJ databases">
        <authorList>
            <person name="Chiriac C."/>
            <person name="Salcher M."/>
            <person name="Ghai R."/>
            <person name="Kavagutti S V."/>
        </authorList>
    </citation>
    <scope>NUCLEOTIDE SEQUENCE</scope>
</reference>
<dbReference type="InterPro" id="IPR036866">
    <property type="entry name" value="RibonucZ/Hydroxyglut_hydro"/>
</dbReference>
<dbReference type="SMART" id="SM00849">
    <property type="entry name" value="Lactamase_B"/>
    <property type="match status" value="1"/>
</dbReference>
<dbReference type="Gene3D" id="3.60.15.10">
    <property type="entry name" value="Ribonuclease Z/Hydroxyacylglutathione hydrolase-like"/>
    <property type="match status" value="1"/>
</dbReference>
<sequence length="273" mass="28741">MEVVTLGTGSPIPDANRAGAATLVRAGNATLLIDCGRAVVMRLVAAGVFPPMLTQLLITHLHSDHINNFNDVLTTRWIMSPVDNPLPVIGPPGTAAFVDQTIAMLKDDIHYRLEHHNDLNWNPSCTTQEITSGVAWEAEGVRVTAAPTDHRPVSPSIGFRIEADGAVVAIAGDTIPCAGLDEICAGADIYVQTVLRPELIKAVPSPRLQDVLDYHSTCAQAGATAARAGVKTLVLTHLVPAPAPGTESEWIAEAASEFAGEIIVAADLQSIST</sequence>
<name>A0A6J6STC7_9ZZZZ</name>
<feature type="domain" description="Metallo-beta-lactamase" evidence="2">
    <location>
        <begin position="18"/>
        <end position="215"/>
    </location>
</feature>
<dbReference type="InterPro" id="IPR001279">
    <property type="entry name" value="Metallo-B-lactamas"/>
</dbReference>
<dbReference type="EMBL" id="CAFBOF010000027">
    <property type="protein sequence ID" value="CAB4981781.1"/>
    <property type="molecule type" value="Genomic_DNA"/>
</dbReference>
<dbReference type="SUPFAM" id="SSF56281">
    <property type="entry name" value="Metallo-hydrolase/oxidoreductase"/>
    <property type="match status" value="1"/>
</dbReference>
<evidence type="ECO:0000259" key="2">
    <source>
        <dbReference type="SMART" id="SM00849"/>
    </source>
</evidence>
<protein>
    <submittedName>
        <fullName evidence="3">Unannotated protein</fullName>
    </submittedName>
</protein>